<dbReference type="PROSITE" id="PS50222">
    <property type="entry name" value="EF_HAND_2"/>
    <property type="match status" value="1"/>
</dbReference>
<feature type="domain" description="EF-hand" evidence="2">
    <location>
        <begin position="1009"/>
        <end position="1044"/>
    </location>
</feature>
<dbReference type="SUPFAM" id="SSF49299">
    <property type="entry name" value="PKD domain"/>
    <property type="match status" value="1"/>
</dbReference>
<evidence type="ECO:0000313" key="3">
    <source>
        <dbReference type="EMBL" id="TCK04022.1"/>
    </source>
</evidence>
<dbReference type="InterPro" id="IPR013783">
    <property type="entry name" value="Ig-like_fold"/>
</dbReference>
<dbReference type="PROSITE" id="PS00018">
    <property type="entry name" value="EF_HAND_1"/>
    <property type="match status" value="1"/>
</dbReference>
<accession>A0A4R1GIE9</accession>
<feature type="chain" id="PRO_5020412807" description="EF-hand domain-containing protein" evidence="1">
    <location>
        <begin position="22"/>
        <end position="1347"/>
    </location>
</feature>
<proteinExistence type="predicted"/>
<keyword evidence="4" id="KW-1185">Reference proteome</keyword>
<name>A0A4R1GIE9_9BACT</name>
<dbReference type="Pfam" id="PF00801">
    <property type="entry name" value="PKD"/>
    <property type="match status" value="1"/>
</dbReference>
<keyword evidence="1" id="KW-0732">Signal</keyword>
<dbReference type="InterPro" id="IPR035986">
    <property type="entry name" value="PKD_dom_sf"/>
</dbReference>
<dbReference type="CDD" id="cd00146">
    <property type="entry name" value="PKD"/>
    <property type="match status" value="1"/>
</dbReference>
<evidence type="ECO:0000256" key="1">
    <source>
        <dbReference type="SAM" id="SignalP"/>
    </source>
</evidence>
<feature type="signal peptide" evidence="1">
    <location>
        <begin position="1"/>
        <end position="21"/>
    </location>
</feature>
<evidence type="ECO:0000259" key="2">
    <source>
        <dbReference type="PROSITE" id="PS50222"/>
    </source>
</evidence>
<sequence length="1347" mass="148573">MKRWWKAFPVFLLFFAFSCGASIKEEETPPPPQEVPTVTTDLAGSVKALNRGEEEKVSAARVKLIVDFNRNGVFEGKHSEDKIYLSATLNGEFFIKSIEIPEQGALAELIVEKEGYAPYYKVLELSPNSELNVNVELLPVSVEVQPVLRSLRGLEVGNSEVKVDFSPLAIEEDTTLLNVFYKNYNLEGELPQAPGKLEIDGRPLEVLSLLSLELKNQRGEVVEFADEFTCPYTIRQKLSPKAIEEIRKNGDVDPKSGCQVPVYYFSSETGKWRYLGNGDIVDSSGGAVDCSSLQDGSSYWVKLCGKQGEGVTFYAVAYPLKESEVTVCFFTENESGEPVAGASFEVFKGGFYSVAFSNEEGIARLQVPFTKRPSNCSSLGEEATSEGITFRYFEPSSLSMPVSLDLSALPSGSLSGCSCLFRVKVPSSTVDAIVVARDSSGYPVKEAEVCLKERNFGFYECRKTDENGMATFKVVPEKVYTAFGVGLSSVTKEVTPLDRFFSLTLTNTPPKVEMTVYPKEVKAGSNLYILLYAYDPDGDEIRLKDFMCGDKRARVIEGEDFEGALFVTAYCTPTEPGSYKVSANVGDAFEMFKVEEEFNVVSGSSPPVINGYNFLDSDGKVVSRDSLKVGNIYKLVFYAYDPDGDPISYRSANPYCSFEVNEKGVATCSFPSSGDYELSFVIDDRNGNSVEERINVHVSDGETLQIVSLNLEPDIFQSGDTLRVRALVYAPQLERVYATLLEGERVLIPSQDCGKTAEGYFECLLEGALNFGEGEHLLTVKVEGGSSVTSGTVSLFAGISNLPPKFLLPLPPRLELEAGVPFKFKVRALDPDGDKLSYTWLINGEKVFSGDNDFYYTFDSSGVYKVGVVVSDGKDVIYSSSEVTVVNLDAGRQMVVHLGAEGIYATLYSDDYSYVDTKVSGEFGAVYFGKLPTSGLNLAVTIPPEVIVPKGVAFEYLVATVAKEKCPAGECEDVLDKAFSWIASRRIPKDELGSWRLKITDENLDGFVDEEEVYRSFGRLYDQDKDGKVSYKELTGKVRVKTFVLRNVEGKQYFLNDFVDSFWKEMMPVSLGGFRRVQVVVENTPSEASLKVIGAEGSCVSEGEKVLCDLSVPLQDNGFFSFILFDESSKKAYTVRDLDTSSFILDYGEFVPPKSFGVVGLDAGEKVEVFASYSENVYSLLSTEVDGTYQVSQHRLGSGYFANFSLTRPKEDGVKVEMVNNYFLGDSLPDYLKVEQLRGELLEVDISYHPNDREAVLEGVDISSVNAFSASETCTFGDYSFELSMEGELEGASFPLPQMEKVVPPAVYSYISEACNNVNSSHYVELTVKKSEKDGFESALYLKKVLQ</sequence>
<dbReference type="InterPro" id="IPR000601">
    <property type="entry name" value="PKD_dom"/>
</dbReference>
<dbReference type="Proteomes" id="UP000295777">
    <property type="component" value="Unassembled WGS sequence"/>
</dbReference>
<gene>
    <name evidence="3" type="ORF">CLV27_1339</name>
</gene>
<dbReference type="EMBL" id="SMFV01000004">
    <property type="protein sequence ID" value="TCK04022.1"/>
    <property type="molecule type" value="Genomic_DNA"/>
</dbReference>
<dbReference type="RefSeq" id="WP_132527069.1">
    <property type="nucleotide sequence ID" value="NZ_SMFV01000004.1"/>
</dbReference>
<dbReference type="Gene3D" id="2.60.40.10">
    <property type="entry name" value="Immunoglobulins"/>
    <property type="match status" value="1"/>
</dbReference>
<dbReference type="InterPro" id="IPR018247">
    <property type="entry name" value="EF_Hand_1_Ca_BS"/>
</dbReference>
<dbReference type="GO" id="GO:0005509">
    <property type="term" value="F:calcium ion binding"/>
    <property type="evidence" value="ECO:0007669"/>
    <property type="project" value="InterPro"/>
</dbReference>
<protein>
    <recommendedName>
        <fullName evidence="2">EF-hand domain-containing protein</fullName>
    </recommendedName>
</protein>
<dbReference type="PROSITE" id="PS51257">
    <property type="entry name" value="PROKAR_LIPOPROTEIN"/>
    <property type="match status" value="1"/>
</dbReference>
<evidence type="ECO:0000313" key="4">
    <source>
        <dbReference type="Proteomes" id="UP000295777"/>
    </source>
</evidence>
<reference evidence="3 4" key="1">
    <citation type="submission" date="2019-03" db="EMBL/GenBank/DDBJ databases">
        <title>Genomic Encyclopedia of Archaeal and Bacterial Type Strains, Phase II (KMG-II): from individual species to whole genera.</title>
        <authorList>
            <person name="Goeker M."/>
        </authorList>
    </citation>
    <scope>NUCLEOTIDE SEQUENCE [LARGE SCALE GENOMIC DNA]</scope>
    <source>
        <strain evidence="3 4">DSM 24425</strain>
    </source>
</reference>
<organism evidence="3 4">
    <name type="scientific">Phorcysia thermohydrogeniphila</name>
    <dbReference type="NCBI Taxonomy" id="936138"/>
    <lineage>
        <taxon>Bacteria</taxon>
        <taxon>Pseudomonadati</taxon>
        <taxon>Aquificota</taxon>
        <taxon>Aquificia</taxon>
        <taxon>Desulfurobacteriales</taxon>
        <taxon>Desulfurobacteriaceae</taxon>
        <taxon>Phorcysia</taxon>
    </lineage>
</organism>
<dbReference type="InterPro" id="IPR002048">
    <property type="entry name" value="EF_hand_dom"/>
</dbReference>
<dbReference type="OrthoDB" id="39034at2"/>
<comment type="caution">
    <text evidence="3">The sequence shown here is derived from an EMBL/GenBank/DDBJ whole genome shotgun (WGS) entry which is preliminary data.</text>
</comment>